<dbReference type="EMBL" id="AMFJ01028848">
    <property type="protein sequence ID" value="EKD44495.1"/>
    <property type="molecule type" value="Genomic_DNA"/>
</dbReference>
<evidence type="ECO:0000313" key="1">
    <source>
        <dbReference type="EMBL" id="EKD44495.1"/>
    </source>
</evidence>
<comment type="caution">
    <text evidence="1">The sequence shown here is derived from an EMBL/GenBank/DDBJ whole genome shotgun (WGS) entry which is preliminary data.</text>
</comment>
<accession>K1YNE1</accession>
<dbReference type="AlphaFoldDB" id="K1YNE1"/>
<organism evidence="1">
    <name type="scientific">uncultured bacterium</name>
    <name type="common">gcode 4</name>
    <dbReference type="NCBI Taxonomy" id="1234023"/>
    <lineage>
        <taxon>Bacteria</taxon>
        <taxon>environmental samples</taxon>
    </lineage>
</organism>
<reference evidence="1" key="1">
    <citation type="journal article" date="2012" name="Science">
        <title>Fermentation, hydrogen, and sulfur metabolism in multiple uncultivated bacterial phyla.</title>
        <authorList>
            <person name="Wrighton K.C."/>
            <person name="Thomas B.C."/>
            <person name="Sharon I."/>
            <person name="Miller C.S."/>
            <person name="Castelle C.J."/>
            <person name="VerBerkmoes N.C."/>
            <person name="Wilkins M.J."/>
            <person name="Hettich R.L."/>
            <person name="Lipton M.S."/>
            <person name="Williams K.H."/>
            <person name="Long P.E."/>
            <person name="Banfield J.F."/>
        </authorList>
    </citation>
    <scope>NUCLEOTIDE SEQUENCE [LARGE SCALE GENOMIC DNA]</scope>
</reference>
<gene>
    <name evidence="1" type="ORF">ACD_71C00117G0001</name>
</gene>
<sequence length="53" mass="6188">MTQQNLHAMHQNLLFNPLWKDEVEVRTIIKGSTTGLFNLNAVKYPWAKSLYQV</sequence>
<name>K1YNE1_9BACT</name>
<protein>
    <submittedName>
        <fullName evidence="1">Uncharacterized protein</fullName>
    </submittedName>
</protein>
<proteinExistence type="predicted"/>
<feature type="non-terminal residue" evidence="1">
    <location>
        <position position="53"/>
    </location>
</feature>